<evidence type="ECO:0000313" key="3">
    <source>
        <dbReference type="Proteomes" id="UP001151079"/>
    </source>
</evidence>
<sequence length="256" mass="29803">MKKKYIIAVFLMILGLTFLFFYFKEEKVYTLKEYSPSGKLLAMSEYVIRNKDTVFHGKFISYNEKGIKINEGQFIDNEPHGNCFYYYDNGKLESVFYRKNSKINLECTYYDQSGLVKKYIICDSLGRTAFIIKFDDKVVKMYDGYAIWPVGQHKVVNKKLGEIKKGDDLKVGDTIRYNYLVANIPYAKRTFKIETVGIDNSKAKRIIKNKLPAEIIVEEILTHKGLNRIKAITQYTFNDKVTRVKNDTVSFDVNVN</sequence>
<keyword evidence="3" id="KW-1185">Reference proteome</keyword>
<evidence type="ECO:0008006" key="4">
    <source>
        <dbReference type="Google" id="ProtNLM"/>
    </source>
</evidence>
<feature type="transmembrane region" description="Helical" evidence="1">
    <location>
        <begin position="6"/>
        <end position="23"/>
    </location>
</feature>
<organism evidence="2 3">
    <name type="scientific">Flavobacterium shii</name>
    <dbReference type="NCBI Taxonomy" id="2987687"/>
    <lineage>
        <taxon>Bacteria</taxon>
        <taxon>Pseudomonadati</taxon>
        <taxon>Bacteroidota</taxon>
        <taxon>Flavobacteriia</taxon>
        <taxon>Flavobacteriales</taxon>
        <taxon>Flavobacteriaceae</taxon>
        <taxon>Flavobacterium</taxon>
    </lineage>
</organism>
<name>A0A9X2YXI5_9FLAO</name>
<gene>
    <name evidence="2" type="ORF">OIU83_23440</name>
</gene>
<dbReference type="RefSeq" id="WP_264208696.1">
    <property type="nucleotide sequence ID" value="NZ_JAOZEW010000046.1"/>
</dbReference>
<dbReference type="Proteomes" id="UP001151079">
    <property type="component" value="Unassembled WGS sequence"/>
</dbReference>
<reference evidence="2" key="1">
    <citation type="submission" date="2022-10" db="EMBL/GenBank/DDBJ databases">
        <title>Two novel species of Flavobacterium.</title>
        <authorList>
            <person name="Liu Q."/>
            <person name="Xin Y.-H."/>
        </authorList>
    </citation>
    <scope>NUCLEOTIDE SEQUENCE</scope>
    <source>
        <strain evidence="2">LS1R49</strain>
    </source>
</reference>
<keyword evidence="1" id="KW-0812">Transmembrane</keyword>
<comment type="caution">
    <text evidence="2">The sequence shown here is derived from an EMBL/GenBank/DDBJ whole genome shotgun (WGS) entry which is preliminary data.</text>
</comment>
<dbReference type="EMBL" id="JAOZEW010000046">
    <property type="protein sequence ID" value="MCV9930633.1"/>
    <property type="molecule type" value="Genomic_DNA"/>
</dbReference>
<dbReference type="Gene3D" id="3.90.930.1">
    <property type="match status" value="1"/>
</dbReference>
<dbReference type="AlphaFoldDB" id="A0A9X2YXI5"/>
<keyword evidence="1" id="KW-1133">Transmembrane helix</keyword>
<proteinExistence type="predicted"/>
<evidence type="ECO:0000256" key="1">
    <source>
        <dbReference type="SAM" id="Phobius"/>
    </source>
</evidence>
<protein>
    <recommendedName>
        <fullName evidence="4">MORN repeat variant</fullName>
    </recommendedName>
</protein>
<evidence type="ECO:0000313" key="2">
    <source>
        <dbReference type="EMBL" id="MCV9930633.1"/>
    </source>
</evidence>
<keyword evidence="1" id="KW-0472">Membrane</keyword>
<accession>A0A9X2YXI5</accession>
<dbReference type="SUPFAM" id="SSF82185">
    <property type="entry name" value="Histone H3 K4-specific methyltransferase SET7/9 N-terminal domain"/>
    <property type="match status" value="1"/>
</dbReference>